<feature type="compositionally biased region" description="Polar residues" evidence="1">
    <location>
        <begin position="167"/>
        <end position="180"/>
    </location>
</feature>
<gene>
    <name evidence="3" type="ORF">IX84_22210</name>
</gene>
<feature type="chain" id="PRO_5001939827" description="DUF4412 domain-containing protein" evidence="2">
    <location>
        <begin position="20"/>
        <end position="218"/>
    </location>
</feature>
<comment type="caution">
    <text evidence="3">The sequence shown here is derived from an EMBL/GenBank/DDBJ whole genome shotgun (WGS) entry which is preliminary data.</text>
</comment>
<evidence type="ECO:0000313" key="4">
    <source>
        <dbReference type="Proteomes" id="UP000029736"/>
    </source>
</evidence>
<feature type="signal peptide" evidence="2">
    <location>
        <begin position="1"/>
        <end position="19"/>
    </location>
</feature>
<dbReference type="AlphaFoldDB" id="A0A098S3T4"/>
<accession>A0A098S3T4</accession>
<evidence type="ECO:0000256" key="1">
    <source>
        <dbReference type="SAM" id="MobiDB-lite"/>
    </source>
</evidence>
<reference evidence="3 4" key="1">
    <citation type="journal article" date="2014" name="Int. J. Syst. Evol. Microbiol.">
        <title>Phaeodactylibacter xiamenensis gen. nov., sp. nov., a member of the family Saprospiraceae isolated from the marine alga Phaeodactylum tricornutum.</title>
        <authorList>
            <person name="Chen Z.Jr."/>
            <person name="Lei X."/>
            <person name="Lai Q."/>
            <person name="Li Y."/>
            <person name="Zhang B."/>
            <person name="Zhang J."/>
            <person name="Zhang H."/>
            <person name="Yang L."/>
            <person name="Zheng W."/>
            <person name="Tian Y."/>
            <person name="Yu Z."/>
            <person name="Xu H.Jr."/>
            <person name="Zheng T."/>
        </authorList>
    </citation>
    <scope>NUCLEOTIDE SEQUENCE [LARGE SCALE GENOMIC DNA]</scope>
    <source>
        <strain evidence="3 4">KD52</strain>
    </source>
</reference>
<evidence type="ECO:0000313" key="3">
    <source>
        <dbReference type="EMBL" id="KGE86488.1"/>
    </source>
</evidence>
<dbReference type="EMBL" id="JPOS01000079">
    <property type="protein sequence ID" value="KGE86488.1"/>
    <property type="molecule type" value="Genomic_DNA"/>
</dbReference>
<feature type="compositionally biased region" description="Pro residues" evidence="1">
    <location>
        <begin position="191"/>
        <end position="203"/>
    </location>
</feature>
<evidence type="ECO:0008006" key="5">
    <source>
        <dbReference type="Google" id="ProtNLM"/>
    </source>
</evidence>
<keyword evidence="4" id="KW-1185">Reference proteome</keyword>
<sequence>MKKHLFHLIFLLLPVTFFAQQSALYVEFTGSGIPHKGIILINEQTRQGVFKVAIPSQNGIMVIEQLAQLSLLQVPNVYAFGQSGWQMSQQNQTQGSNQDFVIMCNTPRIASTGQMAPGYQPDTFVFQNGQLTVRSNGQATRVNARPIQSQQEYLAIAQQLGLIQSTQPTTAPVPNPSSQAPPVFPTNVPNMPSPQTNPAPGPQYPTNTPGGLGNPYRY</sequence>
<proteinExistence type="predicted"/>
<dbReference type="RefSeq" id="WP_044225400.1">
    <property type="nucleotide sequence ID" value="NZ_JBKAGJ010000026.1"/>
</dbReference>
<organism evidence="3 4">
    <name type="scientific">Phaeodactylibacter xiamenensis</name>
    <dbReference type="NCBI Taxonomy" id="1524460"/>
    <lineage>
        <taxon>Bacteria</taxon>
        <taxon>Pseudomonadati</taxon>
        <taxon>Bacteroidota</taxon>
        <taxon>Saprospiria</taxon>
        <taxon>Saprospirales</taxon>
        <taxon>Haliscomenobacteraceae</taxon>
        <taxon>Phaeodactylibacter</taxon>
    </lineage>
</organism>
<dbReference type="STRING" id="1524460.IX84_22210"/>
<keyword evidence="2" id="KW-0732">Signal</keyword>
<name>A0A098S3T4_9BACT</name>
<protein>
    <recommendedName>
        <fullName evidence="5">DUF4412 domain-containing protein</fullName>
    </recommendedName>
</protein>
<evidence type="ECO:0000256" key="2">
    <source>
        <dbReference type="SAM" id="SignalP"/>
    </source>
</evidence>
<feature type="region of interest" description="Disordered" evidence="1">
    <location>
        <begin position="167"/>
        <end position="218"/>
    </location>
</feature>
<dbReference type="Proteomes" id="UP000029736">
    <property type="component" value="Unassembled WGS sequence"/>
</dbReference>